<dbReference type="AlphaFoldDB" id="C4IYB4"/>
<reference evidence="1" key="2">
    <citation type="submission" date="2012-06" db="EMBL/GenBank/DDBJ databases">
        <authorList>
            <person name="Yu Y."/>
            <person name="Currie J."/>
            <person name="Lomeli R."/>
            <person name="Angelova A."/>
            <person name="Collura K."/>
            <person name="Wissotski M."/>
            <person name="Campos D."/>
            <person name="Kudrna D."/>
            <person name="Golser W."/>
            <person name="Ashely E."/>
            <person name="Descour A."/>
            <person name="Fernandes J."/>
            <person name="Soderlund C."/>
            <person name="Walbot V."/>
        </authorList>
    </citation>
    <scope>NUCLEOTIDE SEQUENCE</scope>
    <source>
        <strain evidence="1">B73</strain>
    </source>
</reference>
<evidence type="ECO:0000313" key="1">
    <source>
        <dbReference type="EMBL" id="ACR33914.1"/>
    </source>
</evidence>
<sequence length="37" mass="4322">MEELKFNPYKTKHPLSPLGPGKVLRNREMFSMIFTPS</sequence>
<reference evidence="1" key="1">
    <citation type="journal article" date="2009" name="PLoS Genet.">
        <title>Sequencing, mapping, and analysis of 27,455 maize full-length cDNAs.</title>
        <authorList>
            <person name="Soderlund C."/>
            <person name="Descour A."/>
            <person name="Kudrna D."/>
            <person name="Bomhoff M."/>
            <person name="Boyd L."/>
            <person name="Currie J."/>
            <person name="Angelova A."/>
            <person name="Collura K."/>
            <person name="Wissotski M."/>
            <person name="Ashley E."/>
            <person name="Morrow D."/>
            <person name="Fernandes J."/>
            <person name="Walbot V."/>
            <person name="Yu Y."/>
        </authorList>
    </citation>
    <scope>NUCLEOTIDE SEQUENCE</scope>
    <source>
        <strain evidence="1">B73</strain>
    </source>
</reference>
<accession>C4IYB4</accession>
<organism evidence="1">
    <name type="scientific">Zea mays</name>
    <name type="common">Maize</name>
    <dbReference type="NCBI Taxonomy" id="4577"/>
    <lineage>
        <taxon>Eukaryota</taxon>
        <taxon>Viridiplantae</taxon>
        <taxon>Streptophyta</taxon>
        <taxon>Embryophyta</taxon>
        <taxon>Tracheophyta</taxon>
        <taxon>Spermatophyta</taxon>
        <taxon>Magnoliopsida</taxon>
        <taxon>Liliopsida</taxon>
        <taxon>Poales</taxon>
        <taxon>Poaceae</taxon>
        <taxon>PACMAD clade</taxon>
        <taxon>Panicoideae</taxon>
        <taxon>Andropogonodae</taxon>
        <taxon>Andropogoneae</taxon>
        <taxon>Tripsacinae</taxon>
        <taxon>Zea</taxon>
    </lineage>
</organism>
<protein>
    <submittedName>
        <fullName evidence="1">Uncharacterized protein</fullName>
    </submittedName>
</protein>
<name>C4IYB4_MAIZE</name>
<dbReference type="EMBL" id="BT083561">
    <property type="protein sequence ID" value="ACR33914.1"/>
    <property type="molecule type" value="mRNA"/>
</dbReference>
<proteinExistence type="evidence at transcript level"/>